<evidence type="ECO:0000256" key="9">
    <source>
        <dbReference type="ARBA" id="ARBA00023205"/>
    </source>
</evidence>
<dbReference type="InterPro" id="IPR013593">
    <property type="entry name" value="Melanocortin_N"/>
</dbReference>
<evidence type="ECO:0000256" key="2">
    <source>
        <dbReference type="ARBA" id="ARBA00003192"/>
    </source>
</evidence>
<accession>A0ABD1KI82</accession>
<keyword evidence="9" id="KW-0257">Endorphin</keyword>
<evidence type="ECO:0000256" key="7">
    <source>
        <dbReference type="ARBA" id="ARBA00022702"/>
    </source>
</evidence>
<reference evidence="14 15" key="1">
    <citation type="submission" date="2024-09" db="EMBL/GenBank/DDBJ databases">
        <title>A chromosome-level genome assembly of Gray's grenadier anchovy, Coilia grayii.</title>
        <authorList>
            <person name="Fu Z."/>
        </authorList>
    </citation>
    <scope>NUCLEOTIDE SEQUENCE [LARGE SCALE GENOMIC DNA]</scope>
    <source>
        <strain evidence="14">G4</strain>
        <tissue evidence="14">Muscle</tissue>
    </source>
</reference>
<comment type="similarity">
    <text evidence="4">Belongs to the POMC family.</text>
</comment>
<evidence type="ECO:0000259" key="13">
    <source>
        <dbReference type="SMART" id="SM01365"/>
    </source>
</evidence>
<dbReference type="InterPro" id="IPR050878">
    <property type="entry name" value="POMC-derived_peptides"/>
</dbReference>
<evidence type="ECO:0000259" key="12">
    <source>
        <dbReference type="SMART" id="SM01364"/>
    </source>
</evidence>
<comment type="caution">
    <text evidence="14">The sequence shown here is derived from an EMBL/GenBank/DDBJ whole genome shotgun (WGS) entry which is preliminary data.</text>
</comment>
<evidence type="ECO:0008006" key="16">
    <source>
        <dbReference type="Google" id="ProtNLM"/>
    </source>
</evidence>
<evidence type="ECO:0000256" key="8">
    <source>
        <dbReference type="ARBA" id="ARBA00022729"/>
    </source>
</evidence>
<feature type="compositionally biased region" description="Polar residues" evidence="10">
    <location>
        <begin position="184"/>
        <end position="194"/>
    </location>
</feature>
<evidence type="ECO:0000256" key="4">
    <source>
        <dbReference type="ARBA" id="ARBA00005832"/>
    </source>
</evidence>
<feature type="domain" description="Pro-opiomelanocortin N-terminal" evidence="12">
    <location>
        <begin position="118"/>
        <end position="162"/>
    </location>
</feature>
<dbReference type="PRINTS" id="PR00383">
    <property type="entry name" value="MELANOCORTIN"/>
</dbReference>
<feature type="domain" description="Pro-opiomelanocortin/corticotropin ACTH central region" evidence="11">
    <location>
        <begin position="201"/>
        <end position="239"/>
    </location>
</feature>
<dbReference type="SMART" id="SM01364">
    <property type="entry name" value="NPP"/>
    <property type="match status" value="1"/>
</dbReference>
<comment type="subcellular location">
    <subcellularLocation>
        <location evidence="3">Secreted</location>
    </subcellularLocation>
</comment>
<protein>
    <recommendedName>
        <fullName evidence="16">Met-enkephalin</fullName>
    </recommendedName>
</protein>
<dbReference type="Pfam" id="PF00976">
    <property type="entry name" value="ACTH_domain"/>
    <property type="match status" value="2"/>
</dbReference>
<dbReference type="PANTHER" id="PTHR11416">
    <property type="entry name" value="PRO-OPIOMELANOCORTIN"/>
    <property type="match status" value="1"/>
</dbReference>
<keyword evidence="6" id="KW-0165">Cleavage on pair of basic residues</keyword>
<keyword evidence="15" id="KW-1185">Reference proteome</keyword>
<comment type="function">
    <text evidence="2">Endogenous opiate.</text>
</comment>
<dbReference type="SMART" id="SM01365">
    <property type="entry name" value="Op_neuropeptide"/>
    <property type="match status" value="1"/>
</dbReference>
<dbReference type="InterPro" id="IPR013532">
    <property type="entry name" value="Opioid_neuropept"/>
</dbReference>
<evidence type="ECO:0000256" key="10">
    <source>
        <dbReference type="SAM" id="MobiDB-lite"/>
    </source>
</evidence>
<evidence type="ECO:0000256" key="5">
    <source>
        <dbReference type="ARBA" id="ARBA00022525"/>
    </source>
</evidence>
<gene>
    <name evidence="14" type="ORF">ACEWY4_005186</name>
</gene>
<keyword evidence="8" id="KW-0732">Signal</keyword>
<dbReference type="EMBL" id="JBHFQA010000005">
    <property type="protein sequence ID" value="KAL2098706.1"/>
    <property type="molecule type" value="Genomic_DNA"/>
</dbReference>
<comment type="function">
    <text evidence="1">Stimulates the adrenal glands to release cortisol.</text>
</comment>
<dbReference type="SMART" id="SM01363">
    <property type="entry name" value="ACTH_domain"/>
    <property type="match status" value="2"/>
</dbReference>
<feature type="domain" description="Pro-opiomelanocortin/corticotropin ACTH central region" evidence="11">
    <location>
        <begin position="271"/>
        <end position="307"/>
    </location>
</feature>
<feature type="domain" description="Opiodes neuropeptide" evidence="13">
    <location>
        <begin position="288"/>
        <end position="318"/>
    </location>
</feature>
<dbReference type="InterPro" id="IPR001941">
    <property type="entry name" value="PMOC"/>
</dbReference>
<evidence type="ECO:0000256" key="3">
    <source>
        <dbReference type="ARBA" id="ARBA00004613"/>
    </source>
</evidence>
<dbReference type="Proteomes" id="UP001591681">
    <property type="component" value="Unassembled WGS sequence"/>
</dbReference>
<keyword evidence="7" id="KW-0372">Hormone</keyword>
<evidence type="ECO:0000259" key="11">
    <source>
        <dbReference type="SMART" id="SM01363"/>
    </source>
</evidence>
<dbReference type="Pfam" id="PF08035">
    <property type="entry name" value="Op_neuropeptide"/>
    <property type="match status" value="1"/>
</dbReference>
<dbReference type="GO" id="GO:0007218">
    <property type="term" value="P:neuropeptide signaling pathway"/>
    <property type="evidence" value="ECO:0007669"/>
    <property type="project" value="UniProtKB-KW"/>
</dbReference>
<proteinExistence type="inferred from homology"/>
<keyword evidence="5" id="KW-0964">Secreted</keyword>
<name>A0ABD1KI82_9TELE</name>
<dbReference type="GO" id="GO:0005179">
    <property type="term" value="F:hormone activity"/>
    <property type="evidence" value="ECO:0007669"/>
    <property type="project" value="UniProtKB-KW"/>
</dbReference>
<feature type="region of interest" description="Disordered" evidence="10">
    <location>
        <begin position="151"/>
        <end position="199"/>
    </location>
</feature>
<dbReference type="GO" id="GO:0005576">
    <property type="term" value="C:extracellular region"/>
    <property type="evidence" value="ECO:0007669"/>
    <property type="project" value="UniProtKB-SubCell"/>
</dbReference>
<evidence type="ECO:0000256" key="6">
    <source>
        <dbReference type="ARBA" id="ARBA00022685"/>
    </source>
</evidence>
<dbReference type="PANTHER" id="PTHR11416:SF7">
    <property type="entry name" value="PRO-OPIOMELANOCORTIN"/>
    <property type="match status" value="1"/>
</dbReference>
<sequence>MTVVEDALADEVALEGWLFAAAIKGCLCCSHIREHKRTDGIACTKTHSHAQTHALVHPQTSPSLHRRQAEKKLCGEDGNTCQRRNTETVMLRGLKMLCPVWMLAMAALCVLAVEVSSQCWESPRCRYLNSEENRLECIRMCRSDLTAETPVFPGEGHLQPPEPETSEESNSLPALPLSPALAPQDTSELKQPSPRQEEKRTYAMEHFRWGKPVGRKRRPIKVFTNGVEEESAEELPAEMRREALDGTDSGTEKEEQATLAGLLAQQKKDAPYVIKHFRWSAPPASKRYGGFMKSWDERSQKPLLTLFKNVINKDGQQKKDQ</sequence>
<feature type="compositionally biased region" description="Low complexity" evidence="10">
    <location>
        <begin position="168"/>
        <end position="183"/>
    </location>
</feature>
<dbReference type="Pfam" id="PF08384">
    <property type="entry name" value="NPP"/>
    <property type="match status" value="1"/>
</dbReference>
<dbReference type="AlphaFoldDB" id="A0ABD1KI82"/>
<organism evidence="14 15">
    <name type="scientific">Coilia grayii</name>
    <name type="common">Gray's grenadier anchovy</name>
    <dbReference type="NCBI Taxonomy" id="363190"/>
    <lineage>
        <taxon>Eukaryota</taxon>
        <taxon>Metazoa</taxon>
        <taxon>Chordata</taxon>
        <taxon>Craniata</taxon>
        <taxon>Vertebrata</taxon>
        <taxon>Euteleostomi</taxon>
        <taxon>Actinopterygii</taxon>
        <taxon>Neopterygii</taxon>
        <taxon>Teleostei</taxon>
        <taxon>Clupei</taxon>
        <taxon>Clupeiformes</taxon>
        <taxon>Clupeoidei</taxon>
        <taxon>Engraulidae</taxon>
        <taxon>Coilinae</taxon>
        <taxon>Coilia</taxon>
    </lineage>
</organism>
<evidence type="ECO:0000313" key="14">
    <source>
        <dbReference type="EMBL" id="KAL2098706.1"/>
    </source>
</evidence>
<evidence type="ECO:0000256" key="1">
    <source>
        <dbReference type="ARBA" id="ARBA00002965"/>
    </source>
</evidence>
<dbReference type="InterPro" id="IPR013531">
    <property type="entry name" value="Mcrtin_ACTH_cent"/>
</dbReference>
<evidence type="ECO:0000313" key="15">
    <source>
        <dbReference type="Proteomes" id="UP001591681"/>
    </source>
</evidence>